<evidence type="ECO:0000256" key="9">
    <source>
        <dbReference type="PROSITE-ProRule" id="PRU01263"/>
    </source>
</evidence>
<feature type="compositionally biased region" description="Basic and acidic residues" evidence="10">
    <location>
        <begin position="284"/>
        <end position="297"/>
    </location>
</feature>
<keyword evidence="3" id="KW-0677">Repeat</keyword>
<dbReference type="InterPro" id="IPR036236">
    <property type="entry name" value="Znf_C2H2_sf"/>
</dbReference>
<dbReference type="GO" id="GO:0008270">
    <property type="term" value="F:zinc ion binding"/>
    <property type="evidence" value="ECO:0007669"/>
    <property type="project" value="UniProtKB-UniRule"/>
</dbReference>
<evidence type="ECO:0000256" key="7">
    <source>
        <dbReference type="ARBA" id="ARBA00023242"/>
    </source>
</evidence>
<dbReference type="PANTHER" id="PTHR16515:SF49">
    <property type="entry name" value="GASTRULA ZINC FINGER PROTEIN XLCGF49.1-LIKE-RELATED"/>
    <property type="match status" value="1"/>
</dbReference>
<dbReference type="PROSITE" id="PS51915">
    <property type="entry name" value="ZAD"/>
    <property type="match status" value="1"/>
</dbReference>
<dbReference type="FunFam" id="3.30.160.60:FF:002343">
    <property type="entry name" value="Zinc finger protein 33A"/>
    <property type="match status" value="2"/>
</dbReference>
<name>A0AAW2HZS9_9NEOP</name>
<dbReference type="Gene3D" id="3.30.160.60">
    <property type="entry name" value="Classic Zinc Finger"/>
    <property type="match status" value="9"/>
</dbReference>
<accession>A0AAW2HZS9</accession>
<feature type="domain" description="C2H2-type" evidence="11">
    <location>
        <begin position="341"/>
        <end position="368"/>
    </location>
</feature>
<feature type="domain" description="ZAD" evidence="12">
    <location>
        <begin position="8"/>
        <end position="83"/>
    </location>
</feature>
<feature type="domain" description="C2H2-type" evidence="11">
    <location>
        <begin position="453"/>
        <end position="481"/>
    </location>
</feature>
<dbReference type="Gene3D" id="3.40.1800.20">
    <property type="match status" value="1"/>
</dbReference>
<evidence type="ECO:0000256" key="10">
    <source>
        <dbReference type="SAM" id="MobiDB-lite"/>
    </source>
</evidence>
<feature type="domain" description="C2H2-type" evidence="11">
    <location>
        <begin position="571"/>
        <end position="598"/>
    </location>
</feature>
<comment type="caution">
    <text evidence="13">The sequence shown here is derived from an EMBL/GenBank/DDBJ whole genome shotgun (WGS) entry which is preliminary data.</text>
</comment>
<dbReference type="Pfam" id="PF00096">
    <property type="entry name" value="zf-C2H2"/>
    <property type="match status" value="6"/>
</dbReference>
<sequence>MSSLNYMELCRLCLVKDRVQIPIFEGEGDIRQIFLKIAACLPVKVKKDDKLPKKICDECMYKVESLYQFWNTTANAEKQLLEWLGEAVEDKKTSSDAQHVKQEGLEQDPCSELAKSLSRVEAVLAEAREAESDNDHFATGKAETDSDDEPLSSLEPTTFVNVGLDGSGTSESRTQGEFLAPGAPSTSKTSNSTNAQTTTSGSEESSFNIFDDGLKSKFLVDDGGDKKLETSKIDFAQQTDLEEDGKKGKAKPRRRVTRKKEEESVADVPEKAQPADGADGPEENCEKTAEAEEDPGKGKKKTTKKTGKTKRIITCEFCGKNFERNGNYLEHRRTHTGEKPFECGVCLMKFGSHAGLSRHKLVHQDSRTFVCDICNKIFKHQIQLKYHKETHTNTTPLNCDMCSYTTLSKHYLNLHRATHLNRDRFVCAICSKGFNSRTYLLEHMNKHSGDKPFLCDICGKSYPARYSLAIHKQMKHDPNYKPRGRVPCQFCGKMILNRKQDLVRHRGIHTGEKPYVCHFCGKAVTNRESLKTHVRLHTGEKPFSCEICGTNFVSKNLLRVHKRTHTGEKPYCCNSCGKSFTQRSSLVVHQRTHASDPPLECDQCNKICLNVHSLHDHQKTHEMDICDSLQIKSEYSSW</sequence>
<feature type="binding site" evidence="9">
    <location>
        <position position="59"/>
    </location>
    <ligand>
        <name>Zn(2+)</name>
        <dbReference type="ChEBI" id="CHEBI:29105"/>
    </ligand>
</feature>
<feature type="compositionally biased region" description="Low complexity" evidence="10">
    <location>
        <begin position="185"/>
        <end position="202"/>
    </location>
</feature>
<evidence type="ECO:0000256" key="1">
    <source>
        <dbReference type="ARBA" id="ARBA00004123"/>
    </source>
</evidence>
<feature type="domain" description="C2H2-type" evidence="11">
    <location>
        <begin position="543"/>
        <end position="570"/>
    </location>
</feature>
<dbReference type="GO" id="GO:0005634">
    <property type="term" value="C:nucleus"/>
    <property type="evidence" value="ECO:0007669"/>
    <property type="project" value="InterPro"/>
</dbReference>
<evidence type="ECO:0000256" key="5">
    <source>
        <dbReference type="ARBA" id="ARBA00022833"/>
    </source>
</evidence>
<comment type="subcellular location">
    <subcellularLocation>
        <location evidence="1">Nucleus</location>
    </subcellularLocation>
</comment>
<feature type="domain" description="C2H2-type" evidence="11">
    <location>
        <begin position="425"/>
        <end position="452"/>
    </location>
</feature>
<dbReference type="SMART" id="SM00355">
    <property type="entry name" value="ZnF_C2H2"/>
    <property type="match status" value="11"/>
</dbReference>
<dbReference type="AlphaFoldDB" id="A0AAW2HZS9"/>
<dbReference type="FunFam" id="3.30.160.60:FF:000446">
    <property type="entry name" value="Zinc finger protein"/>
    <property type="match status" value="1"/>
</dbReference>
<dbReference type="PROSITE" id="PS50157">
    <property type="entry name" value="ZINC_FINGER_C2H2_2"/>
    <property type="match status" value="9"/>
</dbReference>
<protein>
    <submittedName>
        <fullName evidence="13">Uncharacterized protein</fullName>
    </submittedName>
</protein>
<keyword evidence="7" id="KW-0539">Nucleus</keyword>
<evidence type="ECO:0000256" key="8">
    <source>
        <dbReference type="PROSITE-ProRule" id="PRU00042"/>
    </source>
</evidence>
<keyword evidence="6" id="KW-0238">DNA-binding</keyword>
<dbReference type="SMART" id="SM00868">
    <property type="entry name" value="zf-AD"/>
    <property type="match status" value="1"/>
</dbReference>
<feature type="binding site" evidence="9">
    <location>
        <position position="13"/>
    </location>
    <ligand>
        <name>Zn(2+)</name>
        <dbReference type="ChEBI" id="CHEBI:29105"/>
    </ligand>
</feature>
<feature type="domain" description="C2H2-type" evidence="11">
    <location>
        <begin position="486"/>
        <end position="514"/>
    </location>
</feature>
<feature type="region of interest" description="Disordered" evidence="10">
    <location>
        <begin position="128"/>
        <end position="208"/>
    </location>
</feature>
<feature type="compositionally biased region" description="Basic and acidic residues" evidence="10">
    <location>
        <begin position="128"/>
        <end position="144"/>
    </location>
</feature>
<dbReference type="PROSITE" id="PS00028">
    <property type="entry name" value="ZINC_FINGER_C2H2_1"/>
    <property type="match status" value="9"/>
</dbReference>
<feature type="binding site" evidence="9">
    <location>
        <position position="10"/>
    </location>
    <ligand>
        <name>Zn(2+)</name>
        <dbReference type="ChEBI" id="CHEBI:29105"/>
    </ligand>
</feature>
<dbReference type="EMBL" id="JARGDH010000002">
    <property type="protein sequence ID" value="KAL0275161.1"/>
    <property type="molecule type" value="Genomic_DNA"/>
</dbReference>
<feature type="domain" description="C2H2-type" evidence="11">
    <location>
        <begin position="515"/>
        <end position="542"/>
    </location>
</feature>
<evidence type="ECO:0000313" key="13">
    <source>
        <dbReference type="EMBL" id="KAL0275161.1"/>
    </source>
</evidence>
<proteinExistence type="predicted"/>
<feature type="domain" description="C2H2-type" evidence="11">
    <location>
        <begin position="313"/>
        <end position="340"/>
    </location>
</feature>
<keyword evidence="4 8" id="KW-0863">Zinc-finger</keyword>
<evidence type="ECO:0000256" key="6">
    <source>
        <dbReference type="ARBA" id="ARBA00023125"/>
    </source>
</evidence>
<evidence type="ECO:0000256" key="3">
    <source>
        <dbReference type="ARBA" id="ARBA00022737"/>
    </source>
</evidence>
<dbReference type="GO" id="GO:0006355">
    <property type="term" value="P:regulation of DNA-templated transcription"/>
    <property type="evidence" value="ECO:0007669"/>
    <property type="project" value="UniProtKB-ARBA"/>
</dbReference>
<dbReference type="Pfam" id="PF07776">
    <property type="entry name" value="zf-AD"/>
    <property type="match status" value="1"/>
</dbReference>
<dbReference type="SUPFAM" id="SSF57667">
    <property type="entry name" value="beta-beta-alpha zinc fingers"/>
    <property type="match status" value="5"/>
</dbReference>
<dbReference type="SUPFAM" id="SSF57716">
    <property type="entry name" value="Glucocorticoid receptor-like (DNA-binding domain)"/>
    <property type="match status" value="1"/>
</dbReference>
<dbReference type="InterPro" id="IPR013087">
    <property type="entry name" value="Znf_C2H2_type"/>
</dbReference>
<feature type="region of interest" description="Disordered" evidence="10">
    <location>
        <begin position="239"/>
        <end position="305"/>
    </location>
</feature>
<evidence type="ECO:0000259" key="11">
    <source>
        <dbReference type="PROSITE" id="PS50157"/>
    </source>
</evidence>
<dbReference type="InterPro" id="IPR050331">
    <property type="entry name" value="Zinc_finger"/>
</dbReference>
<reference evidence="13" key="1">
    <citation type="journal article" date="2024" name="Gigascience">
        <title>Chromosome-level genome of the poultry shaft louse Menopon gallinae provides insight into the host-switching and adaptive evolution of parasitic lice.</title>
        <authorList>
            <person name="Xu Y."/>
            <person name="Ma L."/>
            <person name="Liu S."/>
            <person name="Liang Y."/>
            <person name="Liu Q."/>
            <person name="He Z."/>
            <person name="Tian L."/>
            <person name="Duan Y."/>
            <person name="Cai W."/>
            <person name="Li H."/>
            <person name="Song F."/>
        </authorList>
    </citation>
    <scope>NUCLEOTIDE SEQUENCE</scope>
    <source>
        <strain evidence="13">Cailab_2023a</strain>
    </source>
</reference>
<feature type="binding site" evidence="9">
    <location>
        <position position="56"/>
    </location>
    <ligand>
        <name>Zn(2+)</name>
        <dbReference type="ChEBI" id="CHEBI:29105"/>
    </ligand>
</feature>
<dbReference type="PANTHER" id="PTHR16515">
    <property type="entry name" value="PR DOMAIN ZINC FINGER PROTEIN"/>
    <property type="match status" value="1"/>
</dbReference>
<dbReference type="FunFam" id="3.30.160.60:FF:000295">
    <property type="entry name" value="zinc finger protein 19"/>
    <property type="match status" value="1"/>
</dbReference>
<dbReference type="InterPro" id="IPR012934">
    <property type="entry name" value="Znf_AD"/>
</dbReference>
<feature type="domain" description="C2H2-type" evidence="11">
    <location>
        <begin position="369"/>
        <end position="396"/>
    </location>
</feature>
<gene>
    <name evidence="13" type="ORF">PYX00_003109</name>
</gene>
<keyword evidence="5 9" id="KW-0862">Zinc</keyword>
<evidence type="ECO:0000256" key="4">
    <source>
        <dbReference type="ARBA" id="ARBA00022771"/>
    </source>
</evidence>
<feature type="compositionally biased region" description="Basic residues" evidence="10">
    <location>
        <begin position="248"/>
        <end position="258"/>
    </location>
</feature>
<evidence type="ECO:0000259" key="12">
    <source>
        <dbReference type="PROSITE" id="PS51915"/>
    </source>
</evidence>
<evidence type="ECO:0000256" key="2">
    <source>
        <dbReference type="ARBA" id="ARBA00022723"/>
    </source>
</evidence>
<organism evidence="13">
    <name type="scientific">Menopon gallinae</name>
    <name type="common">poultry shaft louse</name>
    <dbReference type="NCBI Taxonomy" id="328185"/>
    <lineage>
        <taxon>Eukaryota</taxon>
        <taxon>Metazoa</taxon>
        <taxon>Ecdysozoa</taxon>
        <taxon>Arthropoda</taxon>
        <taxon>Hexapoda</taxon>
        <taxon>Insecta</taxon>
        <taxon>Pterygota</taxon>
        <taxon>Neoptera</taxon>
        <taxon>Paraneoptera</taxon>
        <taxon>Psocodea</taxon>
        <taxon>Troctomorpha</taxon>
        <taxon>Phthiraptera</taxon>
        <taxon>Amblycera</taxon>
        <taxon>Menoponidae</taxon>
        <taxon>Menopon</taxon>
    </lineage>
</organism>
<keyword evidence="2 9" id="KW-0479">Metal-binding</keyword>